<evidence type="ECO:0000256" key="1">
    <source>
        <dbReference type="ARBA" id="ARBA00022603"/>
    </source>
</evidence>
<feature type="compositionally biased region" description="Basic and acidic residues" evidence="7">
    <location>
        <begin position="371"/>
        <end position="381"/>
    </location>
</feature>
<dbReference type="PATRIC" id="fig|884204.3.peg.2349"/>
<reference evidence="8 9" key="1">
    <citation type="journal article" date="2012" name="PLoS ONE">
        <title>Evolution of Burkholderia pseudomallei in recurrent melioidosis.</title>
        <authorList>
            <person name="Hayden H.S."/>
            <person name="Lim R."/>
            <person name="Brittnacher M.J."/>
            <person name="Sims E.H."/>
            <person name="Ramage E.R."/>
            <person name="Fong C."/>
            <person name="Wu Z."/>
            <person name="Crist E."/>
            <person name="Chang J."/>
            <person name="Zhou Y."/>
            <person name="Radey M."/>
            <person name="Rohmer L."/>
            <person name="Haugen E."/>
            <person name="Gillett W."/>
            <person name="Wuthiekanun V."/>
            <person name="Peacock S.J."/>
            <person name="Kaul R."/>
            <person name="Miller S.I."/>
            <person name="Manoil C."/>
            <person name="Jacobs M.A."/>
        </authorList>
    </citation>
    <scope>NUCLEOTIDE SEQUENCE [LARGE SCALE GENOMIC DNA]</scope>
    <source>
        <strain evidence="8 9">1026b</strain>
    </source>
</reference>
<dbReference type="GO" id="GO:0009307">
    <property type="term" value="P:DNA restriction-modification system"/>
    <property type="evidence" value="ECO:0007669"/>
    <property type="project" value="UniProtKB-KW"/>
</dbReference>
<evidence type="ECO:0000256" key="2">
    <source>
        <dbReference type="ARBA" id="ARBA00022679"/>
    </source>
</evidence>
<organism evidence="8 9">
    <name type="scientific">Burkholderia pseudomallei (strain 1026b)</name>
    <dbReference type="NCBI Taxonomy" id="884204"/>
    <lineage>
        <taxon>Bacteria</taxon>
        <taxon>Pseudomonadati</taxon>
        <taxon>Pseudomonadota</taxon>
        <taxon>Betaproteobacteria</taxon>
        <taxon>Burkholderiales</taxon>
        <taxon>Burkholderiaceae</taxon>
        <taxon>Burkholderia</taxon>
        <taxon>pseudomallei group</taxon>
    </lineage>
</organism>
<dbReference type="GO" id="GO:0032259">
    <property type="term" value="P:methylation"/>
    <property type="evidence" value="ECO:0007669"/>
    <property type="project" value="UniProtKB-KW"/>
</dbReference>
<evidence type="ECO:0000256" key="3">
    <source>
        <dbReference type="ARBA" id="ARBA00022691"/>
    </source>
</evidence>
<proteinExistence type="inferred from homology"/>
<dbReference type="PROSITE" id="PS00094">
    <property type="entry name" value="C5_MTASE_1"/>
    <property type="match status" value="1"/>
</dbReference>
<keyword evidence="1 6" id="KW-0489">Methyltransferase</keyword>
<dbReference type="InterPro" id="IPR001525">
    <property type="entry name" value="C5_MeTfrase"/>
</dbReference>
<dbReference type="AlphaFoldDB" id="A0A0H3HR51"/>
<name>A0A0H3HR51_BURP2</name>
<evidence type="ECO:0000256" key="6">
    <source>
        <dbReference type="PROSITE-ProRule" id="PRU01016"/>
    </source>
</evidence>
<dbReference type="PROSITE" id="PS51679">
    <property type="entry name" value="SAM_MT_C5"/>
    <property type="match status" value="1"/>
</dbReference>
<dbReference type="EMBL" id="CP002833">
    <property type="protein sequence ID" value="AFI66743.1"/>
    <property type="molecule type" value="Genomic_DNA"/>
</dbReference>
<protein>
    <submittedName>
        <fullName evidence="8">Gp67</fullName>
    </submittedName>
</protein>
<sequence>MLRALCRRVARRPRTRLSTPDHIHAAGRGRCESSRGRLAARRCARRWKLEHAFTTARRHGCTSSRPETSLGGGVNGVALHSIELCAGVGMLGEGVRTALEHFGIGHRTVCYVEREATAAAQLAALMEAEAIDQAPIWSDLLTFDGAAWRGRVDCVIAGFPCQDLSVAGRRAGLDGKRSGLFFRVADIADDCGAWLLVLENVSGIISATASVVDETEGELAERAASRVVGELADRGWDAEWTHLRASDVGGSHQRKRWFCIAWRMGDARLQHVELQQRRVWPKHPSAGDHMGNAGCKCDGANEPIAVAECRRASDAGVSCSCMADAARDGWCEGRSESARQFGRSDVAEHGGAVGNAERPERRAFSVCGRSGDTRQDGERQATGRARVGNAPLGDANEQRKQQSDYEVGAESRERSRDGACRAGGGFLDLFAPGPIDDRWPRIIANRPDLAPAIEPGVRMLANGLAYVVDESRNHQLRQVGNGVVPLQAAVAIVTLARRAGLFEWGK</sequence>
<dbReference type="GO" id="GO:0003886">
    <property type="term" value="F:DNA (cytosine-5-)-methyltransferase activity"/>
    <property type="evidence" value="ECO:0007669"/>
    <property type="project" value="UniProtKB-EC"/>
</dbReference>
<dbReference type="Pfam" id="PF00145">
    <property type="entry name" value="DNA_methylase"/>
    <property type="match status" value="1"/>
</dbReference>
<evidence type="ECO:0000256" key="5">
    <source>
        <dbReference type="ARBA" id="ARBA00047422"/>
    </source>
</evidence>
<feature type="region of interest" description="Disordered" evidence="7">
    <location>
        <begin position="340"/>
        <end position="417"/>
    </location>
</feature>
<feature type="active site" evidence="6">
    <location>
        <position position="161"/>
    </location>
</feature>
<keyword evidence="3 6" id="KW-0949">S-adenosyl-L-methionine</keyword>
<dbReference type="KEGG" id="bpz:BP1026B_I2130"/>
<dbReference type="InterPro" id="IPR018117">
    <property type="entry name" value="C5_DNA_meth_AS"/>
</dbReference>
<comment type="similarity">
    <text evidence="6">Belongs to the class I-like SAM-binding methyltransferase superfamily. C5-methyltransferase family.</text>
</comment>
<evidence type="ECO:0000256" key="7">
    <source>
        <dbReference type="SAM" id="MobiDB-lite"/>
    </source>
</evidence>
<evidence type="ECO:0000256" key="4">
    <source>
        <dbReference type="ARBA" id="ARBA00022747"/>
    </source>
</evidence>
<evidence type="ECO:0000313" key="8">
    <source>
        <dbReference type="EMBL" id="AFI66743.1"/>
    </source>
</evidence>
<keyword evidence="2 6" id="KW-0808">Transferase</keyword>
<comment type="catalytic activity">
    <reaction evidence="5">
        <text>a 2'-deoxycytidine in DNA + S-adenosyl-L-methionine = a 5-methyl-2'-deoxycytidine in DNA + S-adenosyl-L-homocysteine + H(+)</text>
        <dbReference type="Rhea" id="RHEA:13681"/>
        <dbReference type="Rhea" id="RHEA-COMP:11369"/>
        <dbReference type="Rhea" id="RHEA-COMP:11370"/>
        <dbReference type="ChEBI" id="CHEBI:15378"/>
        <dbReference type="ChEBI" id="CHEBI:57856"/>
        <dbReference type="ChEBI" id="CHEBI:59789"/>
        <dbReference type="ChEBI" id="CHEBI:85452"/>
        <dbReference type="ChEBI" id="CHEBI:85454"/>
        <dbReference type="EC" id="2.1.1.37"/>
    </reaction>
</comment>
<dbReference type="InterPro" id="IPR029063">
    <property type="entry name" value="SAM-dependent_MTases_sf"/>
</dbReference>
<dbReference type="SUPFAM" id="SSF53335">
    <property type="entry name" value="S-adenosyl-L-methionine-dependent methyltransferases"/>
    <property type="match status" value="1"/>
</dbReference>
<keyword evidence="4" id="KW-0680">Restriction system</keyword>
<gene>
    <name evidence="8" type="ordered locus">BP1026B_I2130</name>
</gene>
<feature type="compositionally biased region" description="Basic and acidic residues" evidence="7">
    <location>
        <begin position="396"/>
        <end position="417"/>
    </location>
</feature>
<accession>A0A0H3HR51</accession>
<evidence type="ECO:0000313" key="9">
    <source>
        <dbReference type="Proteomes" id="UP000010087"/>
    </source>
</evidence>
<dbReference type="Gene3D" id="3.40.50.150">
    <property type="entry name" value="Vaccinia Virus protein VP39"/>
    <property type="match status" value="1"/>
</dbReference>
<dbReference type="Proteomes" id="UP000010087">
    <property type="component" value="Chromosome 1"/>
</dbReference>